<protein>
    <submittedName>
        <fullName evidence="2">Uncharacterized protein</fullName>
    </submittedName>
</protein>
<keyword evidence="3" id="KW-1185">Reference proteome</keyword>
<comment type="caution">
    <text evidence="2">The sequence shown here is derived from an EMBL/GenBank/DDBJ whole genome shotgun (WGS) entry which is preliminary data.</text>
</comment>
<evidence type="ECO:0000256" key="1">
    <source>
        <dbReference type="SAM" id="Phobius"/>
    </source>
</evidence>
<gene>
    <name evidence="2" type="ORF">PG999_000520</name>
</gene>
<keyword evidence="1" id="KW-1133">Transmembrane helix</keyword>
<reference evidence="2 3" key="1">
    <citation type="submission" date="2023-01" db="EMBL/GenBank/DDBJ databases">
        <title>Analysis of 21 Apiospora genomes using comparative genomics revels a genus with tremendous synthesis potential of carbohydrate active enzymes and secondary metabolites.</title>
        <authorList>
            <person name="Sorensen T."/>
        </authorList>
    </citation>
    <scope>NUCLEOTIDE SEQUENCE [LARGE SCALE GENOMIC DNA]</scope>
    <source>
        <strain evidence="2 3">CBS 117206</strain>
    </source>
</reference>
<proteinExistence type="predicted"/>
<dbReference type="EMBL" id="JAQQWP010000001">
    <property type="protein sequence ID" value="KAK8132347.1"/>
    <property type="molecule type" value="Genomic_DNA"/>
</dbReference>
<keyword evidence="1" id="KW-0812">Transmembrane</keyword>
<feature type="transmembrane region" description="Helical" evidence="1">
    <location>
        <begin position="63"/>
        <end position="84"/>
    </location>
</feature>
<dbReference type="Proteomes" id="UP001392437">
    <property type="component" value="Unassembled WGS sequence"/>
</dbReference>
<accession>A0AAW0RBP7</accession>
<sequence>MSAAFPRVARQVASKRLFSTARPLRQGHASLGQELQGMFRPSMGVKSQKADWGKMFAKRAQTFGIYATGMTCILGWPWACQWALDGHIH</sequence>
<dbReference type="AlphaFoldDB" id="A0AAW0RBP7"/>
<name>A0AAW0RBP7_9PEZI</name>
<evidence type="ECO:0000313" key="2">
    <source>
        <dbReference type="EMBL" id="KAK8132347.1"/>
    </source>
</evidence>
<keyword evidence="1" id="KW-0472">Membrane</keyword>
<organism evidence="2 3">
    <name type="scientific">Apiospora kogelbergensis</name>
    <dbReference type="NCBI Taxonomy" id="1337665"/>
    <lineage>
        <taxon>Eukaryota</taxon>
        <taxon>Fungi</taxon>
        <taxon>Dikarya</taxon>
        <taxon>Ascomycota</taxon>
        <taxon>Pezizomycotina</taxon>
        <taxon>Sordariomycetes</taxon>
        <taxon>Xylariomycetidae</taxon>
        <taxon>Amphisphaeriales</taxon>
        <taxon>Apiosporaceae</taxon>
        <taxon>Apiospora</taxon>
    </lineage>
</organism>
<evidence type="ECO:0000313" key="3">
    <source>
        <dbReference type="Proteomes" id="UP001392437"/>
    </source>
</evidence>